<dbReference type="InterPro" id="IPR027417">
    <property type="entry name" value="P-loop_NTPase"/>
</dbReference>
<evidence type="ECO:0000256" key="3">
    <source>
        <dbReference type="ARBA" id="ARBA00023134"/>
    </source>
</evidence>
<evidence type="ECO:0000256" key="1">
    <source>
        <dbReference type="ARBA" id="ARBA00006270"/>
    </source>
</evidence>
<comment type="subcellular location">
    <subcellularLocation>
        <location evidence="4">Endomembrane system</location>
        <topology evidence="4">Lipid-anchor</topology>
    </subcellularLocation>
</comment>
<dbReference type="SMART" id="SM00175">
    <property type="entry name" value="RAB"/>
    <property type="match status" value="1"/>
</dbReference>
<comment type="similarity">
    <text evidence="1">Belongs to the small GTPase superfamily. Rab family.</text>
</comment>
<dbReference type="GO" id="GO:0003924">
    <property type="term" value="F:GTPase activity"/>
    <property type="evidence" value="ECO:0007669"/>
    <property type="project" value="InterPro"/>
</dbReference>
<evidence type="ECO:0000256" key="2">
    <source>
        <dbReference type="ARBA" id="ARBA00022741"/>
    </source>
</evidence>
<organism evidence="5 6">
    <name type="scientific">Coptis chinensis</name>
    <dbReference type="NCBI Taxonomy" id="261450"/>
    <lineage>
        <taxon>Eukaryota</taxon>
        <taxon>Viridiplantae</taxon>
        <taxon>Streptophyta</taxon>
        <taxon>Embryophyta</taxon>
        <taxon>Tracheophyta</taxon>
        <taxon>Spermatophyta</taxon>
        <taxon>Magnoliopsida</taxon>
        <taxon>Ranunculales</taxon>
        <taxon>Ranunculaceae</taxon>
        <taxon>Coptidoideae</taxon>
        <taxon>Coptis</taxon>
    </lineage>
</organism>
<sequence length="184" mass="21133">MDRKVSLNPNLVASQAHKLRANHKPKHNYANQVSLVSLDPSFCSLKFEPFKLTDNIKNPSYFQSVYDVTRRETFTNLSDIWAREVELYSTNPDCIKMLVGNKVYKTSYSYLSLSFLSIKQLMRRSFTHNDADTGLHQMKFPLVEKNAALFLLRHDAFQDSERAVTREEGIALAKECGCLFLESS</sequence>
<gene>
    <name evidence="5" type="ORF">IFM89_008538</name>
</gene>
<dbReference type="Gene3D" id="3.40.50.300">
    <property type="entry name" value="P-loop containing nucleotide triphosphate hydrolases"/>
    <property type="match status" value="1"/>
</dbReference>
<dbReference type="AlphaFoldDB" id="A0A835I1G2"/>
<name>A0A835I1G2_9MAGN</name>
<evidence type="ECO:0000313" key="6">
    <source>
        <dbReference type="Proteomes" id="UP000631114"/>
    </source>
</evidence>
<dbReference type="InterPro" id="IPR050227">
    <property type="entry name" value="Rab"/>
</dbReference>
<dbReference type="Pfam" id="PF00071">
    <property type="entry name" value="Ras"/>
    <property type="match status" value="1"/>
</dbReference>
<accession>A0A835I1G2</accession>
<dbReference type="Proteomes" id="UP000631114">
    <property type="component" value="Unassembled WGS sequence"/>
</dbReference>
<dbReference type="InterPro" id="IPR001806">
    <property type="entry name" value="Small_GTPase"/>
</dbReference>
<protein>
    <submittedName>
        <fullName evidence="5">Uncharacterized protein</fullName>
    </submittedName>
</protein>
<keyword evidence="2" id="KW-0547">Nucleotide-binding</keyword>
<reference evidence="5 6" key="1">
    <citation type="submission" date="2020-10" db="EMBL/GenBank/DDBJ databases">
        <title>The Coptis chinensis genome and diversification of protoberbering-type alkaloids.</title>
        <authorList>
            <person name="Wang B."/>
            <person name="Shu S."/>
            <person name="Song C."/>
            <person name="Liu Y."/>
        </authorList>
    </citation>
    <scope>NUCLEOTIDE SEQUENCE [LARGE SCALE GENOMIC DNA]</scope>
    <source>
        <strain evidence="5">HL-2020</strain>
        <tissue evidence="5">Leaf</tissue>
    </source>
</reference>
<evidence type="ECO:0000313" key="5">
    <source>
        <dbReference type="EMBL" id="KAF9608253.1"/>
    </source>
</evidence>
<dbReference type="GO" id="GO:0012505">
    <property type="term" value="C:endomembrane system"/>
    <property type="evidence" value="ECO:0007669"/>
    <property type="project" value="UniProtKB-SubCell"/>
</dbReference>
<comment type="caution">
    <text evidence="5">The sequence shown here is derived from an EMBL/GenBank/DDBJ whole genome shotgun (WGS) entry which is preliminary data.</text>
</comment>
<dbReference type="PANTHER" id="PTHR47977">
    <property type="entry name" value="RAS-RELATED PROTEIN RAB"/>
    <property type="match status" value="1"/>
</dbReference>
<dbReference type="EMBL" id="JADFTS010000004">
    <property type="protein sequence ID" value="KAF9608253.1"/>
    <property type="molecule type" value="Genomic_DNA"/>
</dbReference>
<dbReference type="SUPFAM" id="SSF52540">
    <property type="entry name" value="P-loop containing nucleoside triphosphate hydrolases"/>
    <property type="match status" value="1"/>
</dbReference>
<keyword evidence="3" id="KW-0342">GTP-binding</keyword>
<keyword evidence="6" id="KW-1185">Reference proteome</keyword>
<evidence type="ECO:0000256" key="4">
    <source>
        <dbReference type="ARBA" id="ARBA00037868"/>
    </source>
</evidence>
<dbReference type="PROSITE" id="PS51419">
    <property type="entry name" value="RAB"/>
    <property type="match status" value="1"/>
</dbReference>
<proteinExistence type="inferred from homology"/>
<dbReference type="GO" id="GO:0005525">
    <property type="term" value="F:GTP binding"/>
    <property type="evidence" value="ECO:0007669"/>
    <property type="project" value="UniProtKB-KW"/>
</dbReference>